<organism evidence="3">
    <name type="scientific">marine metagenome</name>
    <dbReference type="NCBI Taxonomy" id="408172"/>
    <lineage>
        <taxon>unclassified sequences</taxon>
        <taxon>metagenomes</taxon>
        <taxon>ecological metagenomes</taxon>
    </lineage>
</organism>
<name>A0A382GGD5_9ZZZZ</name>
<evidence type="ECO:0000313" key="3">
    <source>
        <dbReference type="EMBL" id="SVB74228.1"/>
    </source>
</evidence>
<reference evidence="3" key="1">
    <citation type="submission" date="2018-05" db="EMBL/GenBank/DDBJ databases">
        <authorList>
            <person name="Lanie J.A."/>
            <person name="Ng W.-L."/>
            <person name="Kazmierczak K.M."/>
            <person name="Andrzejewski T.M."/>
            <person name="Davidsen T.M."/>
            <person name="Wayne K.J."/>
            <person name="Tettelin H."/>
            <person name="Glass J.I."/>
            <person name="Rusch D."/>
            <person name="Podicherti R."/>
            <person name="Tsui H.-C.T."/>
            <person name="Winkler M.E."/>
        </authorList>
    </citation>
    <scope>NUCLEOTIDE SEQUENCE</scope>
</reference>
<dbReference type="PANTHER" id="PTHR44196:SF1">
    <property type="entry name" value="DEHYDROGENASE_REDUCTASE SDR FAMILY MEMBER 7B"/>
    <property type="match status" value="1"/>
</dbReference>
<dbReference type="GO" id="GO:0016020">
    <property type="term" value="C:membrane"/>
    <property type="evidence" value="ECO:0007669"/>
    <property type="project" value="TreeGrafter"/>
</dbReference>
<comment type="similarity">
    <text evidence="1">Belongs to the short-chain dehydrogenases/reductases (SDR) family.</text>
</comment>
<dbReference type="AlphaFoldDB" id="A0A382GGD5"/>
<evidence type="ECO:0000256" key="2">
    <source>
        <dbReference type="ARBA" id="ARBA00023002"/>
    </source>
</evidence>
<feature type="non-terminal residue" evidence="3">
    <location>
        <position position="105"/>
    </location>
</feature>
<dbReference type="SUPFAM" id="SSF51735">
    <property type="entry name" value="NAD(P)-binding Rossmann-fold domains"/>
    <property type="match status" value="1"/>
</dbReference>
<dbReference type="Gene3D" id="3.40.50.720">
    <property type="entry name" value="NAD(P)-binding Rossmann-like Domain"/>
    <property type="match status" value="1"/>
</dbReference>
<dbReference type="InterPro" id="IPR002347">
    <property type="entry name" value="SDR_fam"/>
</dbReference>
<keyword evidence="2" id="KW-0560">Oxidoreductase</keyword>
<gene>
    <name evidence="3" type="ORF">METZ01_LOCUS227082</name>
</gene>
<evidence type="ECO:0000256" key="1">
    <source>
        <dbReference type="ARBA" id="ARBA00006484"/>
    </source>
</evidence>
<dbReference type="PANTHER" id="PTHR44196">
    <property type="entry name" value="DEHYDROGENASE/REDUCTASE SDR FAMILY MEMBER 7B"/>
    <property type="match status" value="1"/>
</dbReference>
<dbReference type="EMBL" id="UINC01055399">
    <property type="protein sequence ID" value="SVB74228.1"/>
    <property type="molecule type" value="Genomic_DNA"/>
</dbReference>
<evidence type="ECO:0008006" key="4">
    <source>
        <dbReference type="Google" id="ProtNLM"/>
    </source>
</evidence>
<accession>A0A382GGD5</accession>
<feature type="non-terminal residue" evidence="3">
    <location>
        <position position="1"/>
    </location>
</feature>
<dbReference type="PRINTS" id="PR00081">
    <property type="entry name" value="GDHRDH"/>
</dbReference>
<dbReference type="Pfam" id="PF00106">
    <property type="entry name" value="adh_short"/>
    <property type="match status" value="1"/>
</dbReference>
<protein>
    <recommendedName>
        <fullName evidence="4">Ketoreductase (KR) domain-containing protein</fullName>
    </recommendedName>
</protein>
<dbReference type="GO" id="GO:0016491">
    <property type="term" value="F:oxidoreductase activity"/>
    <property type="evidence" value="ECO:0007669"/>
    <property type="project" value="UniProtKB-KW"/>
</dbReference>
<proteinExistence type="inferred from homology"/>
<sequence length="105" mass="11235">VYKSDKLISLVTGASSGIGAETAIQLSKLSSHVYIVGRNIKNLELVNDKIIANDSKCTIVPLDITENDALDNLAKAIIKKNNRIDVLVSCAGIIEQLSPVESISE</sequence>
<dbReference type="InterPro" id="IPR036291">
    <property type="entry name" value="NAD(P)-bd_dom_sf"/>
</dbReference>